<reference evidence="10" key="2">
    <citation type="submission" date="2016-11" db="UniProtKB">
        <authorList>
            <consortium name="WormBaseParasite"/>
        </authorList>
    </citation>
    <scope>IDENTIFICATION</scope>
</reference>
<accession>A0A1I7VAH9</accession>
<dbReference type="eggNOG" id="KOG3713">
    <property type="taxonomic scope" value="Eukaryota"/>
</dbReference>
<name>A0A1I7VAH9_LOALO</name>
<dbReference type="GO" id="GO:0005251">
    <property type="term" value="F:delayed rectifier potassium channel activity"/>
    <property type="evidence" value="ECO:0007669"/>
    <property type="project" value="TreeGrafter"/>
</dbReference>
<dbReference type="PANTHER" id="PTHR11537">
    <property type="entry name" value="VOLTAGE-GATED POTASSIUM CHANNEL"/>
    <property type="match status" value="1"/>
</dbReference>
<dbReference type="GO" id="GO:0001508">
    <property type="term" value="P:action potential"/>
    <property type="evidence" value="ECO:0007669"/>
    <property type="project" value="TreeGrafter"/>
</dbReference>
<evidence type="ECO:0000256" key="6">
    <source>
        <dbReference type="ARBA" id="ARBA00023136"/>
    </source>
</evidence>
<dbReference type="GO" id="GO:0032590">
    <property type="term" value="C:dendrite membrane"/>
    <property type="evidence" value="ECO:0007669"/>
    <property type="project" value="TreeGrafter"/>
</dbReference>
<keyword evidence="5" id="KW-0406">Ion transport</keyword>
<dbReference type="GO" id="GO:0008076">
    <property type="term" value="C:voltage-gated potassium channel complex"/>
    <property type="evidence" value="ECO:0007669"/>
    <property type="project" value="InterPro"/>
</dbReference>
<dbReference type="InterPro" id="IPR028325">
    <property type="entry name" value="VG_K_chnl"/>
</dbReference>
<dbReference type="GO" id="GO:0032809">
    <property type="term" value="C:neuronal cell body membrane"/>
    <property type="evidence" value="ECO:0007669"/>
    <property type="project" value="TreeGrafter"/>
</dbReference>
<comment type="subcellular location">
    <subcellularLocation>
        <location evidence="1">Membrane</location>
        <topology evidence="1">Multi-pass membrane protein</topology>
    </subcellularLocation>
</comment>
<evidence type="ECO:0000256" key="8">
    <source>
        <dbReference type="SAM" id="Phobius"/>
    </source>
</evidence>
<evidence type="ECO:0000256" key="2">
    <source>
        <dbReference type="ARBA" id="ARBA00022448"/>
    </source>
</evidence>
<keyword evidence="6 8" id="KW-0472">Membrane</keyword>
<keyword evidence="7" id="KW-0407">Ion channel</keyword>
<feature type="transmembrane region" description="Helical" evidence="8">
    <location>
        <begin position="118"/>
        <end position="151"/>
    </location>
</feature>
<sequence length="231" mass="26057">MVHNRIIHSVSLLPENIKICPTACQYHRLDSDLVVLRRLGAGSNRIIAVGVFCATWYSNIRRIGLLCGARGNKSRQSISFHSGRTVVGNHYYVYNWLRRYDKFSVLFIFQSLKVPKTYLGMLVGSICALMGVLTIALPVPVIVSNFAMFYSHAQARSKLPKKRRRILQPHEIRPMVGRLTSITLFNTLGHKNVSPVYSSRVLEALTVVTPLMMRPPATSFPANMQSNESNR</sequence>
<dbReference type="PANTHER" id="PTHR11537:SF252">
    <property type="entry name" value="POTASSIUM VOLTAGE-GATED CHANNEL PROTEIN SHAW"/>
    <property type="match status" value="1"/>
</dbReference>
<keyword evidence="4 8" id="KW-1133">Transmembrane helix</keyword>
<proteinExistence type="predicted"/>
<dbReference type="WBParaSite" id="EN70_1166">
    <property type="protein sequence ID" value="EN70_1166"/>
    <property type="gene ID" value="EN70_1166"/>
</dbReference>
<dbReference type="GO" id="GO:0043679">
    <property type="term" value="C:axon terminus"/>
    <property type="evidence" value="ECO:0007669"/>
    <property type="project" value="TreeGrafter"/>
</dbReference>
<dbReference type="Gene3D" id="1.10.287.70">
    <property type="match status" value="1"/>
</dbReference>
<keyword evidence="9" id="KW-1185">Reference proteome</keyword>
<evidence type="ECO:0000256" key="7">
    <source>
        <dbReference type="ARBA" id="ARBA00023303"/>
    </source>
</evidence>
<reference evidence="9" key="1">
    <citation type="submission" date="2012-04" db="EMBL/GenBank/DDBJ databases">
        <title>The Genome Sequence of Loa loa.</title>
        <authorList>
            <consortium name="The Broad Institute Genome Sequencing Platform"/>
            <consortium name="Broad Institute Genome Sequencing Center for Infectious Disease"/>
            <person name="Nutman T.B."/>
            <person name="Fink D.L."/>
            <person name="Russ C."/>
            <person name="Young S."/>
            <person name="Zeng Q."/>
            <person name="Gargeya S."/>
            <person name="Alvarado L."/>
            <person name="Berlin A."/>
            <person name="Chapman S.B."/>
            <person name="Chen Z."/>
            <person name="Freedman E."/>
            <person name="Gellesch M."/>
            <person name="Goldberg J."/>
            <person name="Griggs A."/>
            <person name="Gujja S."/>
            <person name="Heilman E.R."/>
            <person name="Heiman D."/>
            <person name="Howarth C."/>
            <person name="Mehta T."/>
            <person name="Neiman D."/>
            <person name="Pearson M."/>
            <person name="Roberts A."/>
            <person name="Saif S."/>
            <person name="Shea T."/>
            <person name="Shenoy N."/>
            <person name="Sisk P."/>
            <person name="Stolte C."/>
            <person name="Sykes S."/>
            <person name="White J."/>
            <person name="Yandava C."/>
            <person name="Haas B."/>
            <person name="Henn M.R."/>
            <person name="Nusbaum C."/>
            <person name="Birren B."/>
        </authorList>
    </citation>
    <scope>NUCLEOTIDE SEQUENCE [LARGE SCALE GENOMIC DNA]</scope>
</reference>
<evidence type="ECO:0000313" key="9">
    <source>
        <dbReference type="Proteomes" id="UP000095285"/>
    </source>
</evidence>
<dbReference type="GO" id="GO:0042734">
    <property type="term" value="C:presynaptic membrane"/>
    <property type="evidence" value="ECO:0007669"/>
    <property type="project" value="TreeGrafter"/>
</dbReference>
<evidence type="ECO:0000313" key="10">
    <source>
        <dbReference type="WBParaSite" id="EN70_1166"/>
    </source>
</evidence>
<dbReference type="SUPFAM" id="SSF81324">
    <property type="entry name" value="Voltage-gated potassium channels"/>
    <property type="match status" value="1"/>
</dbReference>
<evidence type="ECO:0000256" key="4">
    <source>
        <dbReference type="ARBA" id="ARBA00022989"/>
    </source>
</evidence>
<keyword evidence="3 8" id="KW-0812">Transmembrane</keyword>
<dbReference type="AlphaFoldDB" id="A0A1I7VAH9"/>
<dbReference type="GO" id="GO:0045211">
    <property type="term" value="C:postsynaptic membrane"/>
    <property type="evidence" value="ECO:0007669"/>
    <property type="project" value="TreeGrafter"/>
</dbReference>
<keyword evidence="2" id="KW-0813">Transport</keyword>
<dbReference type="Proteomes" id="UP000095285">
    <property type="component" value="Unassembled WGS sequence"/>
</dbReference>
<protein>
    <submittedName>
        <fullName evidence="10">Ion_trans domain-containing protein</fullName>
    </submittedName>
</protein>
<dbReference type="STRING" id="7209.A0A1I7VAH9"/>
<evidence type="ECO:0000256" key="1">
    <source>
        <dbReference type="ARBA" id="ARBA00004141"/>
    </source>
</evidence>
<organism evidence="9 10">
    <name type="scientific">Loa loa</name>
    <name type="common">Eye worm</name>
    <name type="synonym">Filaria loa</name>
    <dbReference type="NCBI Taxonomy" id="7209"/>
    <lineage>
        <taxon>Eukaryota</taxon>
        <taxon>Metazoa</taxon>
        <taxon>Ecdysozoa</taxon>
        <taxon>Nematoda</taxon>
        <taxon>Chromadorea</taxon>
        <taxon>Rhabditida</taxon>
        <taxon>Spirurina</taxon>
        <taxon>Spiruromorpha</taxon>
        <taxon>Filarioidea</taxon>
        <taxon>Onchocercidae</taxon>
        <taxon>Loa</taxon>
    </lineage>
</organism>
<evidence type="ECO:0000256" key="3">
    <source>
        <dbReference type="ARBA" id="ARBA00022692"/>
    </source>
</evidence>
<evidence type="ECO:0000256" key="5">
    <source>
        <dbReference type="ARBA" id="ARBA00023065"/>
    </source>
</evidence>
<dbReference type="FunFam" id="1.10.287.70:FF:000567">
    <property type="entry name" value="Protein CBR-KVS-4"/>
    <property type="match status" value="1"/>
</dbReference>